<dbReference type="EMBL" id="NVVJ01000030">
    <property type="protein sequence ID" value="PCJ24105.1"/>
    <property type="molecule type" value="Genomic_DNA"/>
</dbReference>
<protein>
    <submittedName>
        <fullName evidence="1">Uncharacterized protein</fullName>
    </submittedName>
</protein>
<name>A0A2A5AY00_9GAMM</name>
<dbReference type="Proteomes" id="UP000218327">
    <property type="component" value="Unassembled WGS sequence"/>
</dbReference>
<organism evidence="1 2">
    <name type="scientific">SAR86 cluster bacterium</name>
    <dbReference type="NCBI Taxonomy" id="2030880"/>
    <lineage>
        <taxon>Bacteria</taxon>
        <taxon>Pseudomonadati</taxon>
        <taxon>Pseudomonadota</taxon>
        <taxon>Gammaproteobacteria</taxon>
        <taxon>SAR86 cluster</taxon>
    </lineage>
</organism>
<evidence type="ECO:0000313" key="1">
    <source>
        <dbReference type="EMBL" id="PCJ24105.1"/>
    </source>
</evidence>
<reference evidence="2" key="1">
    <citation type="submission" date="2017-08" db="EMBL/GenBank/DDBJ databases">
        <title>A dynamic microbial community with high functional redundancy inhabits the cold, oxic subseafloor aquifer.</title>
        <authorList>
            <person name="Tully B.J."/>
            <person name="Wheat C.G."/>
            <person name="Glazer B.T."/>
            <person name="Huber J.A."/>
        </authorList>
    </citation>
    <scope>NUCLEOTIDE SEQUENCE [LARGE SCALE GENOMIC DNA]</scope>
</reference>
<comment type="caution">
    <text evidence="1">The sequence shown here is derived from an EMBL/GenBank/DDBJ whole genome shotgun (WGS) entry which is preliminary data.</text>
</comment>
<proteinExistence type="predicted"/>
<dbReference type="AlphaFoldDB" id="A0A2A5AY00"/>
<evidence type="ECO:0000313" key="2">
    <source>
        <dbReference type="Proteomes" id="UP000218327"/>
    </source>
</evidence>
<sequence length="72" mass="7869">MNDGILQQGQPLTAVGLPNEGSFWRAGTMGCRAITVSQLRGPMGWYDVAAIEYDGDKLTTIHPLHLCDHIET</sequence>
<gene>
    <name evidence="1" type="ORF">COA96_10190</name>
</gene>
<accession>A0A2A5AY00</accession>